<sequence length="393" mass="44862">MARMWWKKLNRFSSFKRLENCNSLFWEAIGNRLYDRDLYLFAADCYDKTMAESQFVPSNRFRYCYLTSLLGRKSHKTGLCEKISATSRTSPTSKKKPHHIDCSSRRKLPTKPSRRAERKIAGEPQPRGVSNNGPTEQKHPFPGHNDTIEKRSEDAKKSNEVDSHSPSKRTPSVVKRLRARRPSADPTIKTIVSSDPDHIPSDTAQTMTGSSSTSLLDVYPIEKRDTEAFVASCGREPGFADLDLDELGKFARLAHYRARVLAGKHTSVTTLGTTKVKPQWLQELEKAIALIETHRKRNVASCKVVIESDSVAHLSEVHTRLVLQITTLCQQYTRENGETFFTRRLRGITRRLVQWKFSRISEVVAELDNAKTIATEEEKQRNLEFYHVHSNST</sequence>
<evidence type="ECO:0000313" key="2">
    <source>
        <dbReference type="EMBL" id="KAK1948493.1"/>
    </source>
</evidence>
<dbReference type="Proteomes" id="UP001259832">
    <property type="component" value="Unassembled WGS sequence"/>
</dbReference>
<comment type="caution">
    <text evidence="2">The sequence shown here is derived from an EMBL/GenBank/DDBJ whole genome shotgun (WGS) entry which is preliminary data.</text>
</comment>
<feature type="region of interest" description="Disordered" evidence="1">
    <location>
        <begin position="82"/>
        <end position="187"/>
    </location>
</feature>
<organism evidence="2 3">
    <name type="scientific">Phytophthora citrophthora</name>
    <dbReference type="NCBI Taxonomy" id="4793"/>
    <lineage>
        <taxon>Eukaryota</taxon>
        <taxon>Sar</taxon>
        <taxon>Stramenopiles</taxon>
        <taxon>Oomycota</taxon>
        <taxon>Peronosporomycetes</taxon>
        <taxon>Peronosporales</taxon>
        <taxon>Peronosporaceae</taxon>
        <taxon>Phytophthora</taxon>
    </lineage>
</organism>
<evidence type="ECO:0000256" key="1">
    <source>
        <dbReference type="SAM" id="MobiDB-lite"/>
    </source>
</evidence>
<proteinExistence type="predicted"/>
<gene>
    <name evidence="2" type="ORF">P3T76_000782</name>
</gene>
<reference evidence="2" key="1">
    <citation type="submission" date="2023-08" db="EMBL/GenBank/DDBJ databases">
        <title>Reference Genome Resource for the Citrus Pathogen Phytophthora citrophthora.</title>
        <authorList>
            <person name="Moller H."/>
            <person name="Coetzee B."/>
            <person name="Rose L.J."/>
            <person name="Van Niekerk J.M."/>
        </authorList>
    </citation>
    <scope>NUCLEOTIDE SEQUENCE</scope>
    <source>
        <strain evidence="2">STE-U-9442</strain>
    </source>
</reference>
<keyword evidence="3" id="KW-1185">Reference proteome</keyword>
<evidence type="ECO:0000313" key="3">
    <source>
        <dbReference type="Proteomes" id="UP001259832"/>
    </source>
</evidence>
<dbReference type="AlphaFoldDB" id="A0AAD9H2E6"/>
<name>A0AAD9H2E6_9STRA</name>
<protein>
    <submittedName>
        <fullName evidence="2">Uncharacterized protein</fullName>
    </submittedName>
</protein>
<feature type="compositionally biased region" description="Basic and acidic residues" evidence="1">
    <location>
        <begin position="146"/>
        <end position="165"/>
    </location>
</feature>
<accession>A0AAD9H2E6</accession>
<dbReference type="EMBL" id="JASMQC010000001">
    <property type="protein sequence ID" value="KAK1948493.1"/>
    <property type="molecule type" value="Genomic_DNA"/>
</dbReference>